<reference evidence="2 3" key="1">
    <citation type="submission" date="2020-03" db="EMBL/GenBank/DDBJ databases">
        <title>Sequencing the genomes of 1000 actinobacteria strains.</title>
        <authorList>
            <person name="Klenk H.-P."/>
        </authorList>
    </citation>
    <scope>NUCLEOTIDE SEQUENCE [LARGE SCALE GENOMIC DNA]</scope>
    <source>
        <strain evidence="2 3">DSM 45490</strain>
    </source>
</reference>
<evidence type="ECO:0000313" key="2">
    <source>
        <dbReference type="EMBL" id="NIK56577.1"/>
    </source>
</evidence>
<proteinExistence type="predicted"/>
<gene>
    <name evidence="2" type="ORF">BJY22_002294</name>
</gene>
<protein>
    <submittedName>
        <fullName evidence="2">Uncharacterized protein</fullName>
    </submittedName>
</protein>
<comment type="caution">
    <text evidence="2">The sequence shown here is derived from an EMBL/GenBank/DDBJ whole genome shotgun (WGS) entry which is preliminary data.</text>
</comment>
<name>A0A7X5V8L5_9ACTN</name>
<organism evidence="2 3">
    <name type="scientific">Kribbella shirazensis</name>
    <dbReference type="NCBI Taxonomy" id="1105143"/>
    <lineage>
        <taxon>Bacteria</taxon>
        <taxon>Bacillati</taxon>
        <taxon>Actinomycetota</taxon>
        <taxon>Actinomycetes</taxon>
        <taxon>Propionibacteriales</taxon>
        <taxon>Kribbellaceae</taxon>
        <taxon>Kribbella</taxon>
    </lineage>
</organism>
<evidence type="ECO:0000313" key="3">
    <source>
        <dbReference type="Proteomes" id="UP000555407"/>
    </source>
</evidence>
<keyword evidence="3" id="KW-1185">Reference proteome</keyword>
<accession>A0A7X5V8L5</accession>
<dbReference type="AlphaFoldDB" id="A0A7X5V8L5"/>
<feature type="region of interest" description="Disordered" evidence="1">
    <location>
        <begin position="1"/>
        <end position="45"/>
    </location>
</feature>
<dbReference type="Proteomes" id="UP000555407">
    <property type="component" value="Unassembled WGS sequence"/>
</dbReference>
<evidence type="ECO:0000256" key="1">
    <source>
        <dbReference type="SAM" id="MobiDB-lite"/>
    </source>
</evidence>
<feature type="compositionally biased region" description="Acidic residues" evidence="1">
    <location>
        <begin position="31"/>
        <end position="45"/>
    </location>
</feature>
<dbReference type="EMBL" id="JAASRO010000001">
    <property type="protein sequence ID" value="NIK56577.1"/>
    <property type="molecule type" value="Genomic_DNA"/>
</dbReference>
<dbReference type="RefSeq" id="WP_167206030.1">
    <property type="nucleotide sequence ID" value="NZ_JAASRO010000001.1"/>
</dbReference>
<sequence>MHDPGTPRVNAAEARSAVDASDEHARPEVSDQTDEAVEADEYEPL</sequence>